<keyword evidence="3 8" id="KW-1003">Cell membrane</keyword>
<name>A0A328FAY7_9BACT</name>
<feature type="transmembrane region" description="Helical" evidence="8">
    <location>
        <begin position="239"/>
        <end position="259"/>
    </location>
</feature>
<reference evidence="10 13" key="2">
    <citation type="submission" date="2019-02" db="EMBL/GenBank/DDBJ databases">
        <title>Complete genome sequence of Desulfobacter hydrogenophilus AcRS1.</title>
        <authorList>
            <person name="Marietou A."/>
            <person name="Lund M.B."/>
            <person name="Marshall I.P.G."/>
            <person name="Schreiber L."/>
            <person name="Jorgensen B."/>
        </authorList>
    </citation>
    <scope>NUCLEOTIDE SEQUENCE [LARGE SCALE GENOMIC DNA]</scope>
    <source>
        <strain evidence="10 13">AcRS1</strain>
    </source>
</reference>
<keyword evidence="2 8" id="KW-0474">Menaquinone biosynthesis</keyword>
<evidence type="ECO:0000256" key="2">
    <source>
        <dbReference type="ARBA" id="ARBA00022428"/>
    </source>
</evidence>
<comment type="pathway">
    <text evidence="8">Quinol/quinone metabolism; menaquinone biosynthesis; menaquinol from 1,4-dihydroxy-2-naphthoate: step 1/2.</text>
</comment>
<organism evidence="11 12">
    <name type="scientific">Desulfobacter hydrogenophilus</name>
    <dbReference type="NCBI Taxonomy" id="2291"/>
    <lineage>
        <taxon>Bacteria</taxon>
        <taxon>Pseudomonadati</taxon>
        <taxon>Thermodesulfobacteriota</taxon>
        <taxon>Desulfobacteria</taxon>
        <taxon>Desulfobacterales</taxon>
        <taxon>Desulfobacteraceae</taxon>
        <taxon>Desulfobacter</taxon>
    </lineage>
</organism>
<keyword evidence="5 8" id="KW-0812">Transmembrane</keyword>
<dbReference type="NCBIfam" id="NF004751">
    <property type="entry name" value="PRK06080.1-3"/>
    <property type="match status" value="1"/>
</dbReference>
<dbReference type="Pfam" id="PF01040">
    <property type="entry name" value="UbiA"/>
    <property type="match status" value="1"/>
</dbReference>
<dbReference type="EMBL" id="CP036313">
    <property type="protein sequence ID" value="QBH14547.1"/>
    <property type="molecule type" value="Genomic_DNA"/>
</dbReference>
<dbReference type="EC" id="2.5.1.74" evidence="8 9"/>
<evidence type="ECO:0000256" key="9">
    <source>
        <dbReference type="NCBIfam" id="TIGR00751"/>
    </source>
</evidence>
<dbReference type="Proteomes" id="UP000248798">
    <property type="component" value="Unassembled WGS sequence"/>
</dbReference>
<evidence type="ECO:0000256" key="1">
    <source>
        <dbReference type="ARBA" id="ARBA00004141"/>
    </source>
</evidence>
<evidence type="ECO:0000313" key="13">
    <source>
        <dbReference type="Proteomes" id="UP000293902"/>
    </source>
</evidence>
<comment type="similarity">
    <text evidence="8">Belongs to the MenA family. Type 1 subfamily.</text>
</comment>
<sequence length="291" mass="31524">MNLYHWWLAIRPRTLPAAACPVVVGAACATSDHKFSTLMFAAALTGALLIQISVNLANDYFDFLHQIDTPDRKGPKRMTQSGLIPPETVRNAFILTMLLALGLGSFLIIKGGVVILYIVIASLLGILFYSAGPFPIASNGLGEVFVFIFFGPVAVLGTYYLMAGGVTTAVFIASVPVGLLVTAIIVVNNLRDIVTDAGAGKRTLAVILGPWRTKVEFVFLVLFSFLIPCLMFASGRWSWVILLPLAVFWKSYPLFKIIFEQDGKILNLALAETAKLALMFSALFAMGIMIG</sequence>
<dbReference type="EMBL" id="QLNI01000027">
    <property type="protein sequence ID" value="RAM01396.1"/>
    <property type="molecule type" value="Genomic_DNA"/>
</dbReference>
<evidence type="ECO:0000313" key="11">
    <source>
        <dbReference type="EMBL" id="RAM01396.1"/>
    </source>
</evidence>
<dbReference type="InterPro" id="IPR000537">
    <property type="entry name" value="UbiA_prenyltransferase"/>
</dbReference>
<dbReference type="InterPro" id="IPR004657">
    <property type="entry name" value="MenA"/>
</dbReference>
<dbReference type="RefSeq" id="WP_111957581.1">
    <property type="nucleotide sequence ID" value="NZ_CP036313.1"/>
</dbReference>
<dbReference type="OrthoDB" id="9767568at2"/>
<evidence type="ECO:0000256" key="8">
    <source>
        <dbReference type="HAMAP-Rule" id="MF_01937"/>
    </source>
</evidence>
<keyword evidence="6 8" id="KW-1133">Transmembrane helix</keyword>
<feature type="transmembrane region" description="Helical" evidence="8">
    <location>
        <begin position="88"/>
        <end position="108"/>
    </location>
</feature>
<feature type="transmembrane region" description="Helical" evidence="8">
    <location>
        <begin position="38"/>
        <end position="57"/>
    </location>
</feature>
<keyword evidence="13" id="KW-1185">Reference proteome</keyword>
<comment type="subcellular location">
    <subcellularLocation>
        <location evidence="8">Cell membrane</location>
        <topology evidence="8">Multi-pass membrane protein</topology>
    </subcellularLocation>
    <subcellularLocation>
        <location evidence="1">Membrane</location>
        <topology evidence="1">Multi-pass membrane protein</topology>
    </subcellularLocation>
</comment>
<dbReference type="InterPro" id="IPR044878">
    <property type="entry name" value="UbiA_sf"/>
</dbReference>
<evidence type="ECO:0000313" key="12">
    <source>
        <dbReference type="Proteomes" id="UP000248798"/>
    </source>
</evidence>
<protein>
    <recommendedName>
        <fullName evidence="8 9">1,4-dihydroxy-2-naphthoate octaprenyltransferase</fullName>
        <shortName evidence="8">DHNA-octaprenyltransferase</shortName>
        <ecNumber evidence="8 9">2.5.1.74</ecNumber>
    </recommendedName>
</protein>
<feature type="transmembrane region" description="Helical" evidence="8">
    <location>
        <begin position="211"/>
        <end position="233"/>
    </location>
</feature>
<gene>
    <name evidence="8" type="primary">menA</name>
    <name evidence="11" type="ORF">DO021_13625</name>
    <name evidence="10" type="ORF">EYB58_17405</name>
</gene>
<dbReference type="Gene3D" id="1.10.357.140">
    <property type="entry name" value="UbiA prenyltransferase"/>
    <property type="match status" value="1"/>
</dbReference>
<dbReference type="GO" id="GO:0046428">
    <property type="term" value="F:1,4-dihydroxy-2-naphthoate polyprenyltransferase activity"/>
    <property type="evidence" value="ECO:0007669"/>
    <property type="project" value="UniProtKB-UniRule"/>
</dbReference>
<dbReference type="InterPro" id="IPR026046">
    <property type="entry name" value="UBIAD1"/>
</dbReference>
<dbReference type="NCBIfam" id="TIGR00751">
    <property type="entry name" value="menA"/>
    <property type="match status" value="1"/>
</dbReference>
<dbReference type="GO" id="GO:0042371">
    <property type="term" value="P:vitamin K biosynthetic process"/>
    <property type="evidence" value="ECO:0007669"/>
    <property type="project" value="TreeGrafter"/>
</dbReference>
<keyword evidence="4 8" id="KW-0808">Transferase</keyword>
<accession>A0A328FAY7</accession>
<dbReference type="CDD" id="cd13962">
    <property type="entry name" value="PT_UbiA_UBIAD1"/>
    <property type="match status" value="1"/>
</dbReference>
<comment type="function">
    <text evidence="8">Conversion of 1,4-dihydroxy-2-naphthoate (DHNA) to demethylmenaquinone (DMK).</text>
</comment>
<evidence type="ECO:0000256" key="7">
    <source>
        <dbReference type="ARBA" id="ARBA00023136"/>
    </source>
</evidence>
<feature type="transmembrane region" description="Helical" evidence="8">
    <location>
        <begin position="168"/>
        <end position="190"/>
    </location>
</feature>
<dbReference type="PIRSF" id="PIRSF005355">
    <property type="entry name" value="UBIAD1"/>
    <property type="match status" value="1"/>
</dbReference>
<proteinExistence type="inferred from homology"/>
<evidence type="ECO:0000313" key="10">
    <source>
        <dbReference type="EMBL" id="QBH14547.1"/>
    </source>
</evidence>
<evidence type="ECO:0000256" key="3">
    <source>
        <dbReference type="ARBA" id="ARBA00022475"/>
    </source>
</evidence>
<feature type="transmembrane region" description="Helical" evidence="8">
    <location>
        <begin position="266"/>
        <end position="290"/>
    </location>
</feature>
<dbReference type="Proteomes" id="UP000293902">
    <property type="component" value="Chromosome"/>
</dbReference>
<feature type="transmembrane region" description="Helical" evidence="8">
    <location>
        <begin position="114"/>
        <end position="132"/>
    </location>
</feature>
<dbReference type="UniPathway" id="UPA00079">
    <property type="reaction ID" value="UER00168"/>
</dbReference>
<feature type="transmembrane region" description="Helical" evidence="8">
    <location>
        <begin position="144"/>
        <end position="162"/>
    </location>
</feature>
<evidence type="ECO:0000256" key="6">
    <source>
        <dbReference type="ARBA" id="ARBA00022989"/>
    </source>
</evidence>
<dbReference type="GO" id="GO:0009234">
    <property type="term" value="P:menaquinone biosynthetic process"/>
    <property type="evidence" value="ECO:0007669"/>
    <property type="project" value="UniProtKB-UniRule"/>
</dbReference>
<reference evidence="11 12" key="1">
    <citation type="submission" date="2018-06" db="EMBL/GenBank/DDBJ databases">
        <title>Complete Genome Sequence of Desulfobacter hydrogenophilus (DSM3380).</title>
        <authorList>
            <person name="Marietou A."/>
            <person name="Schreiber L."/>
            <person name="Marshall I."/>
            <person name="Jorgensen B."/>
        </authorList>
    </citation>
    <scope>NUCLEOTIDE SEQUENCE [LARGE SCALE GENOMIC DNA]</scope>
    <source>
        <strain evidence="11 12">DSM 3380</strain>
    </source>
</reference>
<dbReference type="HAMAP" id="MF_01937">
    <property type="entry name" value="MenA_1"/>
    <property type="match status" value="1"/>
</dbReference>
<dbReference type="PANTHER" id="PTHR13929:SF0">
    <property type="entry name" value="UBIA PRENYLTRANSFERASE DOMAIN-CONTAINING PROTEIN 1"/>
    <property type="match status" value="1"/>
</dbReference>
<evidence type="ECO:0000256" key="4">
    <source>
        <dbReference type="ARBA" id="ARBA00022679"/>
    </source>
</evidence>
<dbReference type="AlphaFoldDB" id="A0A328FAY7"/>
<keyword evidence="7 8" id="KW-0472">Membrane</keyword>
<evidence type="ECO:0000256" key="5">
    <source>
        <dbReference type="ARBA" id="ARBA00022692"/>
    </source>
</evidence>
<comment type="catalytic activity">
    <reaction evidence="8">
        <text>an all-trans-polyprenyl diphosphate + 1,4-dihydroxy-2-naphthoate + H(+) = a 2-demethylmenaquinol + CO2 + diphosphate</text>
        <dbReference type="Rhea" id="RHEA:26478"/>
        <dbReference type="Rhea" id="RHEA-COMP:9563"/>
        <dbReference type="Rhea" id="RHEA-COMP:9564"/>
        <dbReference type="ChEBI" id="CHEBI:11173"/>
        <dbReference type="ChEBI" id="CHEBI:15378"/>
        <dbReference type="ChEBI" id="CHEBI:16526"/>
        <dbReference type="ChEBI" id="CHEBI:33019"/>
        <dbReference type="ChEBI" id="CHEBI:55437"/>
        <dbReference type="ChEBI" id="CHEBI:58914"/>
        <dbReference type="EC" id="2.5.1.74"/>
    </reaction>
</comment>
<dbReference type="PANTHER" id="PTHR13929">
    <property type="entry name" value="1,4-DIHYDROXY-2-NAPHTHOATE OCTAPRENYLTRANSFERASE"/>
    <property type="match status" value="1"/>
</dbReference>
<dbReference type="GO" id="GO:0005886">
    <property type="term" value="C:plasma membrane"/>
    <property type="evidence" value="ECO:0007669"/>
    <property type="project" value="UniProtKB-SubCell"/>
</dbReference>